<reference evidence="1" key="1">
    <citation type="journal article" date="2022" name="Int. J. Mol. Sci.">
        <title>Draft Genome of Tanacetum Coccineum: Genomic Comparison of Closely Related Tanacetum-Family Plants.</title>
        <authorList>
            <person name="Yamashiro T."/>
            <person name="Shiraishi A."/>
            <person name="Nakayama K."/>
            <person name="Satake H."/>
        </authorList>
    </citation>
    <scope>NUCLEOTIDE SEQUENCE</scope>
</reference>
<dbReference type="EMBL" id="BQNB010020156">
    <property type="protein sequence ID" value="GJT92935.1"/>
    <property type="molecule type" value="Genomic_DNA"/>
</dbReference>
<organism evidence="1 2">
    <name type="scientific">Tanacetum coccineum</name>
    <dbReference type="NCBI Taxonomy" id="301880"/>
    <lineage>
        <taxon>Eukaryota</taxon>
        <taxon>Viridiplantae</taxon>
        <taxon>Streptophyta</taxon>
        <taxon>Embryophyta</taxon>
        <taxon>Tracheophyta</taxon>
        <taxon>Spermatophyta</taxon>
        <taxon>Magnoliopsida</taxon>
        <taxon>eudicotyledons</taxon>
        <taxon>Gunneridae</taxon>
        <taxon>Pentapetalae</taxon>
        <taxon>asterids</taxon>
        <taxon>campanulids</taxon>
        <taxon>Asterales</taxon>
        <taxon>Asteraceae</taxon>
        <taxon>Asteroideae</taxon>
        <taxon>Anthemideae</taxon>
        <taxon>Anthemidinae</taxon>
        <taxon>Tanacetum</taxon>
    </lineage>
</organism>
<evidence type="ECO:0000313" key="1">
    <source>
        <dbReference type="EMBL" id="GJT92935.1"/>
    </source>
</evidence>
<proteinExistence type="predicted"/>
<name>A0ABQ5HYK5_9ASTR</name>
<keyword evidence="2" id="KW-1185">Reference proteome</keyword>
<dbReference type="Proteomes" id="UP001151760">
    <property type="component" value="Unassembled WGS sequence"/>
</dbReference>
<accession>A0ABQ5HYK5</accession>
<comment type="caution">
    <text evidence="1">The sequence shown here is derived from an EMBL/GenBank/DDBJ whole genome shotgun (WGS) entry which is preliminary data.</text>
</comment>
<sequence>MREWLLRHKAGMHAQEVVKILSSNGNLFVEASVILGRKRKVGSLECASKIIFKKSAIENSYVMSPMRGEREYDVAKTVLGTIVETVKFCTMALFGNQCTSGFHGVNEPVKEEKMEQKRFRSNLYARSQGFWMPVKEKEKVIACMSRQLKVLMKDYMANVVDGRICTKYFIHPGSGYGVGVVYRSNLISGFRTRVFRLLLQPEYPSRSGKRNN</sequence>
<evidence type="ECO:0000313" key="2">
    <source>
        <dbReference type="Proteomes" id="UP001151760"/>
    </source>
</evidence>
<gene>
    <name evidence="1" type="ORF">Tco_1081780</name>
</gene>
<protein>
    <submittedName>
        <fullName evidence="1">Uncharacterized protein</fullName>
    </submittedName>
</protein>
<reference evidence="1" key="2">
    <citation type="submission" date="2022-01" db="EMBL/GenBank/DDBJ databases">
        <authorList>
            <person name="Yamashiro T."/>
            <person name="Shiraishi A."/>
            <person name="Satake H."/>
            <person name="Nakayama K."/>
        </authorList>
    </citation>
    <scope>NUCLEOTIDE SEQUENCE</scope>
</reference>